<feature type="transmembrane region" description="Helical" evidence="5">
    <location>
        <begin position="396"/>
        <end position="413"/>
    </location>
</feature>
<keyword evidence="3 5" id="KW-1133">Transmembrane helix</keyword>
<gene>
    <name evidence="7" type="ORF">HY912_01955</name>
</gene>
<accession>A0A9D6Z1Z3</accession>
<dbReference type="PANTHER" id="PTHR37422:SF13">
    <property type="entry name" value="LIPOPOLYSACCHARIDE BIOSYNTHESIS PROTEIN PA4999-RELATED"/>
    <property type="match status" value="1"/>
</dbReference>
<dbReference type="GO" id="GO:0016874">
    <property type="term" value="F:ligase activity"/>
    <property type="evidence" value="ECO:0007669"/>
    <property type="project" value="UniProtKB-KW"/>
</dbReference>
<keyword evidence="7" id="KW-0436">Ligase</keyword>
<evidence type="ECO:0000259" key="6">
    <source>
        <dbReference type="Pfam" id="PF04932"/>
    </source>
</evidence>
<comment type="caution">
    <text evidence="7">The sequence shown here is derived from an EMBL/GenBank/DDBJ whole genome shotgun (WGS) entry which is preliminary data.</text>
</comment>
<feature type="transmembrane region" description="Helical" evidence="5">
    <location>
        <begin position="425"/>
        <end position="446"/>
    </location>
</feature>
<name>A0A9D6Z1Z3_9BACT</name>
<feature type="transmembrane region" description="Helical" evidence="5">
    <location>
        <begin position="93"/>
        <end position="115"/>
    </location>
</feature>
<dbReference type="InterPro" id="IPR007016">
    <property type="entry name" value="O-antigen_ligase-rel_domated"/>
</dbReference>
<feature type="transmembrane region" description="Helical" evidence="5">
    <location>
        <begin position="127"/>
        <end position="149"/>
    </location>
</feature>
<dbReference type="AlphaFoldDB" id="A0A9D6Z1Z3"/>
<feature type="transmembrane region" description="Helical" evidence="5">
    <location>
        <begin position="452"/>
        <end position="471"/>
    </location>
</feature>
<keyword evidence="2 5" id="KW-0812">Transmembrane</keyword>
<dbReference type="EMBL" id="JACRDE010000054">
    <property type="protein sequence ID" value="MBI5248234.1"/>
    <property type="molecule type" value="Genomic_DNA"/>
</dbReference>
<feature type="transmembrane region" description="Helical" evidence="5">
    <location>
        <begin position="63"/>
        <end position="81"/>
    </location>
</feature>
<feature type="transmembrane region" description="Helical" evidence="5">
    <location>
        <begin position="38"/>
        <end position="56"/>
    </location>
</feature>
<dbReference type="PANTHER" id="PTHR37422">
    <property type="entry name" value="TEICHURONIC ACID BIOSYNTHESIS PROTEIN TUAE"/>
    <property type="match status" value="1"/>
</dbReference>
<feature type="transmembrane region" description="Helical" evidence="5">
    <location>
        <begin position="285"/>
        <end position="303"/>
    </location>
</feature>
<comment type="subcellular location">
    <subcellularLocation>
        <location evidence="1">Membrane</location>
        <topology evidence="1">Multi-pass membrane protein</topology>
    </subcellularLocation>
</comment>
<evidence type="ECO:0000313" key="8">
    <source>
        <dbReference type="Proteomes" id="UP000807825"/>
    </source>
</evidence>
<feature type="transmembrane region" description="Helical" evidence="5">
    <location>
        <begin position="310"/>
        <end position="329"/>
    </location>
</feature>
<dbReference type="InterPro" id="IPR051533">
    <property type="entry name" value="WaaL-like"/>
</dbReference>
<feature type="domain" description="O-antigen ligase-related" evidence="6">
    <location>
        <begin position="268"/>
        <end position="404"/>
    </location>
</feature>
<evidence type="ECO:0000256" key="2">
    <source>
        <dbReference type="ARBA" id="ARBA00022692"/>
    </source>
</evidence>
<evidence type="ECO:0000256" key="5">
    <source>
        <dbReference type="SAM" id="Phobius"/>
    </source>
</evidence>
<evidence type="ECO:0000256" key="3">
    <source>
        <dbReference type="ARBA" id="ARBA00022989"/>
    </source>
</evidence>
<dbReference type="Proteomes" id="UP000807825">
    <property type="component" value="Unassembled WGS sequence"/>
</dbReference>
<dbReference type="GO" id="GO:0016020">
    <property type="term" value="C:membrane"/>
    <property type="evidence" value="ECO:0007669"/>
    <property type="project" value="UniProtKB-SubCell"/>
</dbReference>
<keyword evidence="4 5" id="KW-0472">Membrane</keyword>
<feature type="transmembrane region" description="Helical" evidence="5">
    <location>
        <begin position="185"/>
        <end position="203"/>
    </location>
</feature>
<feature type="transmembrane region" description="Helical" evidence="5">
    <location>
        <begin position="155"/>
        <end position="173"/>
    </location>
</feature>
<organism evidence="7 8">
    <name type="scientific">Desulfomonile tiedjei</name>
    <dbReference type="NCBI Taxonomy" id="2358"/>
    <lineage>
        <taxon>Bacteria</taxon>
        <taxon>Pseudomonadati</taxon>
        <taxon>Thermodesulfobacteriota</taxon>
        <taxon>Desulfomonilia</taxon>
        <taxon>Desulfomonilales</taxon>
        <taxon>Desulfomonilaceae</taxon>
        <taxon>Desulfomonile</taxon>
    </lineage>
</organism>
<feature type="transmembrane region" description="Helical" evidence="5">
    <location>
        <begin position="263"/>
        <end position="279"/>
    </location>
</feature>
<evidence type="ECO:0000313" key="7">
    <source>
        <dbReference type="EMBL" id="MBI5248234.1"/>
    </source>
</evidence>
<evidence type="ECO:0000256" key="1">
    <source>
        <dbReference type="ARBA" id="ARBA00004141"/>
    </source>
</evidence>
<proteinExistence type="predicted"/>
<feature type="transmembrane region" description="Helical" evidence="5">
    <location>
        <begin position="237"/>
        <end position="256"/>
    </location>
</feature>
<reference evidence="7" key="1">
    <citation type="submission" date="2020-07" db="EMBL/GenBank/DDBJ databases">
        <title>Huge and variable diversity of episymbiotic CPR bacteria and DPANN archaea in groundwater ecosystems.</title>
        <authorList>
            <person name="He C.Y."/>
            <person name="Keren R."/>
            <person name="Whittaker M."/>
            <person name="Farag I.F."/>
            <person name="Doudna J."/>
            <person name="Cate J.H.D."/>
            <person name="Banfield J.F."/>
        </authorList>
    </citation>
    <scope>NUCLEOTIDE SEQUENCE</scope>
    <source>
        <strain evidence="7">NC_groundwater_1664_Pr3_B-0.1um_52_9</strain>
    </source>
</reference>
<dbReference type="Pfam" id="PF04932">
    <property type="entry name" value="Wzy_C"/>
    <property type="match status" value="1"/>
</dbReference>
<feature type="transmembrane region" description="Helical" evidence="5">
    <location>
        <begin position="12"/>
        <end position="32"/>
    </location>
</feature>
<protein>
    <submittedName>
        <fullName evidence="7">O-antigen ligase family protein</fullName>
    </submittedName>
</protein>
<evidence type="ECO:0000256" key="4">
    <source>
        <dbReference type="ARBA" id="ARBA00023136"/>
    </source>
</evidence>
<sequence>MVRNNAIDSDHLYYFTLFLFAISVSIVYVIMFATSAKLIVVAHGLSLLFLGFALSLGDLRSYLIFTLILCIPLQLDFHLLYDPLKNIESTPFMAGIPVDVTDLILMVLYAHWLAVLSMTKRSQGLKVGYPFGAILLIWIVYLLLSSFVTATHFRYSVYECIALFKGFMLYFYLVNNTSTERDLRLMVYALMIMTAAHALYVVWQYATGLNYTVHGEFQHYVGPEGYRSIGFFGSPDATATMMSAIVPMALAYYFVVKEKRGRIFTLAGIFLVLVAMMLTKVRAAAFAVLISSATLLLVGYIRSRISSATFLKAIAAGIIILLLTTPFAIHRFQTGTWGEDRAPLMATAAQMVKDHWILGVGVNNYPFDIIQYVPPQLRATWSYTVHNEYLLRWSETGIMGFLVYYILNIVLGLKLWRLTRSQDPWIFAVSLGLFAWLIGSITHRAFSFYHYINWYVEFCAILALTYLASTLESRRLSSVTSASELRHMKRVP</sequence>